<dbReference type="EMBL" id="UYRV01135180">
    <property type="protein sequence ID" value="VDN38681.1"/>
    <property type="molecule type" value="Genomic_DNA"/>
</dbReference>
<dbReference type="AlphaFoldDB" id="A0A3P7P7K2"/>
<dbReference type="GO" id="GO:0016020">
    <property type="term" value="C:membrane"/>
    <property type="evidence" value="ECO:0007669"/>
    <property type="project" value="TreeGrafter"/>
</dbReference>
<dbReference type="OrthoDB" id="5860734at2759"/>
<evidence type="ECO:0000313" key="2">
    <source>
        <dbReference type="Proteomes" id="UP000271889"/>
    </source>
</evidence>
<evidence type="ECO:0000313" key="1">
    <source>
        <dbReference type="EMBL" id="VDN38681.1"/>
    </source>
</evidence>
<organism evidence="1 2">
    <name type="scientific">Cylicostephanus goldi</name>
    <name type="common">Nematode worm</name>
    <dbReference type="NCBI Taxonomy" id="71465"/>
    <lineage>
        <taxon>Eukaryota</taxon>
        <taxon>Metazoa</taxon>
        <taxon>Ecdysozoa</taxon>
        <taxon>Nematoda</taxon>
        <taxon>Chromadorea</taxon>
        <taxon>Rhabditida</taxon>
        <taxon>Rhabditina</taxon>
        <taxon>Rhabditomorpha</taxon>
        <taxon>Strongyloidea</taxon>
        <taxon>Strongylidae</taxon>
        <taxon>Cylicostephanus</taxon>
    </lineage>
</organism>
<gene>
    <name evidence="1" type="ORF">CGOC_LOCUS13789</name>
</gene>
<dbReference type="GO" id="GO:0006897">
    <property type="term" value="P:endocytosis"/>
    <property type="evidence" value="ECO:0007669"/>
    <property type="project" value="TreeGrafter"/>
</dbReference>
<dbReference type="Proteomes" id="UP000271889">
    <property type="component" value="Unassembled WGS sequence"/>
</dbReference>
<dbReference type="GO" id="GO:0030139">
    <property type="term" value="C:endocytic vesicle"/>
    <property type="evidence" value="ECO:0007669"/>
    <property type="project" value="TreeGrafter"/>
</dbReference>
<dbReference type="PANTHER" id="PTHR21663:SF0">
    <property type="entry name" value="HEAT REPEAT-CONTAINING PROTEIN 5B"/>
    <property type="match status" value="1"/>
</dbReference>
<accession>A0A3P7P7K2</accession>
<dbReference type="InterPro" id="IPR040108">
    <property type="entry name" value="Laa1/Sip1/HEATR5"/>
</dbReference>
<sequence length="132" mass="14790">MGYLNSSESLLSLVRPELDSLVCYWLAALRDSALLSLPAQFADQMPSGGGAFYKAESADAPQTWPDNRRESRFHLMMGIAVEALCSRTTYADDHTIQSCVRAIHALLQCEWCQLQLMSDIRLAIELCNVLHR</sequence>
<name>A0A3P7P7K2_CYLGO</name>
<dbReference type="GO" id="GO:0005794">
    <property type="term" value="C:Golgi apparatus"/>
    <property type="evidence" value="ECO:0007669"/>
    <property type="project" value="TreeGrafter"/>
</dbReference>
<dbReference type="GO" id="GO:0042147">
    <property type="term" value="P:retrograde transport, endosome to Golgi"/>
    <property type="evidence" value="ECO:0007669"/>
    <property type="project" value="TreeGrafter"/>
</dbReference>
<dbReference type="PANTHER" id="PTHR21663">
    <property type="entry name" value="HYPOTHETICAL HEAT DOMAIN-CONTAINING"/>
    <property type="match status" value="1"/>
</dbReference>
<proteinExistence type="predicted"/>
<dbReference type="GO" id="GO:0005829">
    <property type="term" value="C:cytosol"/>
    <property type="evidence" value="ECO:0007669"/>
    <property type="project" value="GOC"/>
</dbReference>
<reference evidence="1 2" key="1">
    <citation type="submission" date="2018-11" db="EMBL/GenBank/DDBJ databases">
        <authorList>
            <consortium name="Pathogen Informatics"/>
        </authorList>
    </citation>
    <scope>NUCLEOTIDE SEQUENCE [LARGE SCALE GENOMIC DNA]</scope>
</reference>
<protein>
    <submittedName>
        <fullName evidence="1">Uncharacterized protein</fullName>
    </submittedName>
</protein>
<dbReference type="Pfam" id="PF25468">
    <property type="entry name" value="HEAT_HEATR5A"/>
    <property type="match status" value="1"/>
</dbReference>
<dbReference type="GO" id="GO:0008104">
    <property type="term" value="P:intracellular protein localization"/>
    <property type="evidence" value="ECO:0007669"/>
    <property type="project" value="TreeGrafter"/>
</dbReference>
<keyword evidence="2" id="KW-1185">Reference proteome</keyword>